<gene>
    <name evidence="1" type="ORF">KS4_17860</name>
</gene>
<name>A0A517YU13_9BACT</name>
<dbReference type="Proteomes" id="UP000317369">
    <property type="component" value="Chromosome"/>
</dbReference>
<dbReference type="AlphaFoldDB" id="A0A517YU13"/>
<accession>A0A517YU13</accession>
<evidence type="ECO:0000313" key="1">
    <source>
        <dbReference type="EMBL" id="QDU33730.1"/>
    </source>
</evidence>
<reference evidence="1 2" key="1">
    <citation type="submission" date="2019-02" db="EMBL/GenBank/DDBJ databases">
        <title>Deep-cultivation of Planctomycetes and their phenomic and genomic characterization uncovers novel biology.</title>
        <authorList>
            <person name="Wiegand S."/>
            <person name="Jogler M."/>
            <person name="Boedeker C."/>
            <person name="Pinto D."/>
            <person name="Vollmers J."/>
            <person name="Rivas-Marin E."/>
            <person name="Kohn T."/>
            <person name="Peeters S.H."/>
            <person name="Heuer A."/>
            <person name="Rast P."/>
            <person name="Oberbeckmann S."/>
            <person name="Bunk B."/>
            <person name="Jeske O."/>
            <person name="Meyerdierks A."/>
            <person name="Storesund J.E."/>
            <person name="Kallscheuer N."/>
            <person name="Luecker S."/>
            <person name="Lage O.M."/>
            <person name="Pohl T."/>
            <person name="Merkel B.J."/>
            <person name="Hornburger P."/>
            <person name="Mueller R.-W."/>
            <person name="Bruemmer F."/>
            <person name="Labrenz M."/>
            <person name="Spormann A.M."/>
            <person name="Op den Camp H."/>
            <person name="Overmann J."/>
            <person name="Amann R."/>
            <person name="Jetten M.S.M."/>
            <person name="Mascher T."/>
            <person name="Medema M.H."/>
            <person name="Devos D.P."/>
            <person name="Kaster A.-K."/>
            <person name="Ovreas L."/>
            <person name="Rohde M."/>
            <person name="Galperin M.Y."/>
            <person name="Jogler C."/>
        </authorList>
    </citation>
    <scope>NUCLEOTIDE SEQUENCE [LARGE SCALE GENOMIC DNA]</scope>
    <source>
        <strain evidence="1 2">KS4</strain>
    </source>
</reference>
<dbReference type="KEGG" id="pcor:KS4_17860"/>
<organism evidence="1 2">
    <name type="scientific">Poriferisphaera corsica</name>
    <dbReference type="NCBI Taxonomy" id="2528020"/>
    <lineage>
        <taxon>Bacteria</taxon>
        <taxon>Pseudomonadati</taxon>
        <taxon>Planctomycetota</taxon>
        <taxon>Phycisphaerae</taxon>
        <taxon>Phycisphaerales</taxon>
        <taxon>Phycisphaeraceae</taxon>
        <taxon>Poriferisphaera</taxon>
    </lineage>
</organism>
<protein>
    <submittedName>
        <fullName evidence="1">Uncharacterized protein</fullName>
    </submittedName>
</protein>
<dbReference type="EMBL" id="CP036425">
    <property type="protein sequence ID" value="QDU33730.1"/>
    <property type="molecule type" value="Genomic_DNA"/>
</dbReference>
<evidence type="ECO:0000313" key="2">
    <source>
        <dbReference type="Proteomes" id="UP000317369"/>
    </source>
</evidence>
<keyword evidence="2" id="KW-1185">Reference proteome</keyword>
<proteinExistence type="predicted"/>
<sequence>MMGSAFGQLQLGQFMKESRRNLGVKIRGLRDCLRTYYWSYELTL</sequence>